<evidence type="ECO:0000313" key="10">
    <source>
        <dbReference type="Proteomes" id="UP000309992"/>
    </source>
</evidence>
<evidence type="ECO:0000259" key="8">
    <source>
        <dbReference type="PROSITE" id="PS51704"/>
    </source>
</evidence>
<evidence type="ECO:0000256" key="1">
    <source>
        <dbReference type="ARBA" id="ARBA00007277"/>
    </source>
</evidence>
<evidence type="ECO:0000313" key="9">
    <source>
        <dbReference type="EMBL" id="TKG73127.1"/>
    </source>
</evidence>
<organism evidence="9 10">
    <name type="scientific">Prauserella endophytica</name>
    <dbReference type="NCBI Taxonomy" id="1592324"/>
    <lineage>
        <taxon>Bacteria</taxon>
        <taxon>Bacillati</taxon>
        <taxon>Actinomycetota</taxon>
        <taxon>Actinomycetes</taxon>
        <taxon>Pseudonocardiales</taxon>
        <taxon>Pseudonocardiaceae</taxon>
        <taxon>Prauserella</taxon>
        <taxon>Prauserella coralliicola group</taxon>
    </lineage>
</organism>
<comment type="catalytic activity">
    <reaction evidence="6">
        <text>a sn-glycero-3-phosphodiester + H2O = an alcohol + sn-glycerol 3-phosphate + H(+)</text>
        <dbReference type="Rhea" id="RHEA:12969"/>
        <dbReference type="ChEBI" id="CHEBI:15377"/>
        <dbReference type="ChEBI" id="CHEBI:15378"/>
        <dbReference type="ChEBI" id="CHEBI:30879"/>
        <dbReference type="ChEBI" id="CHEBI:57597"/>
        <dbReference type="ChEBI" id="CHEBI:83408"/>
        <dbReference type="EC" id="3.1.4.46"/>
    </reaction>
</comment>
<dbReference type="InterPro" id="IPR030395">
    <property type="entry name" value="GP_PDE_dom"/>
</dbReference>
<protein>
    <recommendedName>
        <fullName evidence="2">glycerophosphodiester phosphodiesterase</fullName>
        <ecNumber evidence="2">3.1.4.46</ecNumber>
    </recommendedName>
</protein>
<evidence type="ECO:0000256" key="3">
    <source>
        <dbReference type="ARBA" id="ARBA00022729"/>
    </source>
</evidence>
<comment type="similarity">
    <text evidence="1">Belongs to the glycerophosphoryl diester phosphodiesterase family.</text>
</comment>
<dbReference type="RefSeq" id="WP_137092755.1">
    <property type="nucleotide sequence ID" value="NZ_SWMS01000001.1"/>
</dbReference>
<keyword evidence="4" id="KW-0319">Glycerol metabolism</keyword>
<evidence type="ECO:0000256" key="7">
    <source>
        <dbReference type="SAM" id="SignalP"/>
    </source>
</evidence>
<proteinExistence type="inferred from homology"/>
<keyword evidence="5" id="KW-0378">Hydrolase</keyword>
<dbReference type="CDD" id="cd08602">
    <property type="entry name" value="GDPD_ScGlpQ1_like"/>
    <property type="match status" value="1"/>
</dbReference>
<sequence>MLRQRLALVALSALAVFGTTSVASTAQAASDGAVRAGKGQDEPVVVAHRGASGYRPEHTLAAYELGARMGADFIEPDLVITKDGVLVARHEPEIGGTTDVAERPEFADRKTTKVLDGTPVTGWFAEDFTLAELKTLRAKERIPDLRPNNTIYDGRFEVPTLQEVIDLAKRLSRELGREIGVYPETKHPTYFQQAGLPLEPPLVRTLERNGLNRKSAKVIVQSFEVANLKQLSKQLRVPLVQLVDSSGAPYDFVASGDPRTYDDLLTPKGLREVATYADGLGPAKDRVIPRDENGYLLEPTTLVGDAHRAGLAVHPFTFRAENNFLPADFRSSDNPAEWGDIFAEYKAFLATGIDGLFADHPDIAVEAARAVSSGR</sequence>
<dbReference type="InterPro" id="IPR017946">
    <property type="entry name" value="PLC-like_Pdiesterase_TIM-brl"/>
</dbReference>
<evidence type="ECO:0000256" key="6">
    <source>
        <dbReference type="ARBA" id="ARBA00047512"/>
    </source>
</evidence>
<dbReference type="SUPFAM" id="SSF51695">
    <property type="entry name" value="PLC-like phosphodiesterases"/>
    <property type="match status" value="1"/>
</dbReference>
<keyword evidence="10" id="KW-1185">Reference proteome</keyword>
<feature type="domain" description="GP-PDE" evidence="8">
    <location>
        <begin position="43"/>
        <end position="368"/>
    </location>
</feature>
<dbReference type="EMBL" id="SWMS01000001">
    <property type="protein sequence ID" value="TKG73127.1"/>
    <property type="molecule type" value="Genomic_DNA"/>
</dbReference>
<reference evidence="9 10" key="1">
    <citation type="journal article" date="2015" name="Antonie Van Leeuwenhoek">
        <title>Prauserella endophytica sp. nov., an endophytic actinobacterium isolated from Tamarix taklamakanensis.</title>
        <authorList>
            <person name="Liu J.M."/>
            <person name="Habden X."/>
            <person name="Guo L."/>
            <person name="Tuo L."/>
            <person name="Jiang Z.K."/>
            <person name="Liu S.W."/>
            <person name="Liu X.F."/>
            <person name="Chen L."/>
            <person name="Li R.F."/>
            <person name="Zhang Y.Q."/>
            <person name="Sun C.H."/>
        </authorList>
    </citation>
    <scope>NUCLEOTIDE SEQUENCE [LARGE SCALE GENOMIC DNA]</scope>
    <source>
        <strain evidence="9 10">CGMCC 4.7182</strain>
    </source>
</reference>
<dbReference type="Gene3D" id="3.20.20.190">
    <property type="entry name" value="Phosphatidylinositol (PI) phosphodiesterase"/>
    <property type="match status" value="1"/>
</dbReference>
<dbReference type="Proteomes" id="UP000309992">
    <property type="component" value="Unassembled WGS sequence"/>
</dbReference>
<dbReference type="EC" id="3.1.4.46" evidence="2"/>
<dbReference type="PROSITE" id="PS51704">
    <property type="entry name" value="GP_PDE"/>
    <property type="match status" value="1"/>
</dbReference>
<gene>
    <name evidence="9" type="ORF">FCN18_00550</name>
</gene>
<name>A0ABY2SBV8_9PSEU</name>
<evidence type="ECO:0000256" key="2">
    <source>
        <dbReference type="ARBA" id="ARBA00012247"/>
    </source>
</evidence>
<evidence type="ECO:0000256" key="5">
    <source>
        <dbReference type="ARBA" id="ARBA00022801"/>
    </source>
</evidence>
<comment type="caution">
    <text evidence="9">The sequence shown here is derived from an EMBL/GenBank/DDBJ whole genome shotgun (WGS) entry which is preliminary data.</text>
</comment>
<feature type="signal peptide" evidence="7">
    <location>
        <begin position="1"/>
        <end position="28"/>
    </location>
</feature>
<evidence type="ECO:0000256" key="4">
    <source>
        <dbReference type="ARBA" id="ARBA00022798"/>
    </source>
</evidence>
<dbReference type="PANTHER" id="PTHR43620:SF7">
    <property type="entry name" value="GLYCEROPHOSPHODIESTER PHOSPHODIESTERASE GDPD5-RELATED"/>
    <property type="match status" value="1"/>
</dbReference>
<dbReference type="Pfam" id="PF03009">
    <property type="entry name" value="GDPD"/>
    <property type="match status" value="1"/>
</dbReference>
<accession>A0ABY2SBV8</accession>
<keyword evidence="3 7" id="KW-0732">Signal</keyword>
<feature type="chain" id="PRO_5045974572" description="glycerophosphodiester phosphodiesterase" evidence="7">
    <location>
        <begin position="29"/>
        <end position="375"/>
    </location>
</feature>
<dbReference type="PANTHER" id="PTHR43620">
    <property type="entry name" value="GLYCEROPHOSPHORYL DIESTER PHOSPHODIESTERASE"/>
    <property type="match status" value="1"/>
</dbReference>